<evidence type="ECO:0000256" key="2">
    <source>
        <dbReference type="SAM" id="SignalP"/>
    </source>
</evidence>
<keyword evidence="2" id="KW-0732">Signal</keyword>
<feature type="chain" id="PRO_5032587489" evidence="2">
    <location>
        <begin position="23"/>
        <end position="365"/>
    </location>
</feature>
<dbReference type="OrthoDB" id="6064761at2759"/>
<name>A0A8B6HK26_MYTGA</name>
<comment type="caution">
    <text evidence="3">The sequence shown here is derived from an EMBL/GenBank/DDBJ whole genome shotgun (WGS) entry which is preliminary data.</text>
</comment>
<keyword evidence="4" id="KW-1185">Reference proteome</keyword>
<feature type="region of interest" description="Disordered" evidence="1">
    <location>
        <begin position="336"/>
        <end position="365"/>
    </location>
</feature>
<feature type="signal peptide" evidence="2">
    <location>
        <begin position="1"/>
        <end position="22"/>
    </location>
</feature>
<proteinExistence type="predicted"/>
<dbReference type="EMBL" id="UYJE01010204">
    <property type="protein sequence ID" value="VDI80784.1"/>
    <property type="molecule type" value="Genomic_DNA"/>
</dbReference>
<evidence type="ECO:0000256" key="1">
    <source>
        <dbReference type="SAM" id="MobiDB-lite"/>
    </source>
</evidence>
<accession>A0A8B6HK26</accession>
<evidence type="ECO:0000313" key="4">
    <source>
        <dbReference type="Proteomes" id="UP000596742"/>
    </source>
</evidence>
<sequence length="365" mass="42363">MELIKFLKIIYFSLILWTVVCSKSKKHKGCFRQRSNTDCQAIKIRCPKGSVIYNPKVWATDKTCRAIDPSSLGQPVDLIVNIAECYWKPICLIKFPTNPFFQATQIDDVNTLQVRNWTCISQNEKSTYFSQGICEGEEYITSHTDGVILSHPNIPWNYNFGKNNKNKAGFQCRKLINMDNHRNDRIHISTHIFDVDQNTDKLYINDKPVPRTGFNQILNVSSGNISIRFESQSGHIVSKGGRGFVICFNRIANNATVFEITSACAKLMKTYRKAQLTMDMTDINCNKKFTKRCPANVIKGRCRNCKLKGVNRCSSRYKSTCSLCCPDKDIRRHCKRVRRKTKQRSQKGKHKRKYHKRRRHRQYKL</sequence>
<protein>
    <submittedName>
        <fullName evidence="3">Uncharacterized protein</fullName>
    </submittedName>
</protein>
<dbReference type="Proteomes" id="UP000596742">
    <property type="component" value="Unassembled WGS sequence"/>
</dbReference>
<reference evidence="3" key="1">
    <citation type="submission" date="2018-11" db="EMBL/GenBank/DDBJ databases">
        <authorList>
            <person name="Alioto T."/>
            <person name="Alioto T."/>
        </authorList>
    </citation>
    <scope>NUCLEOTIDE SEQUENCE</scope>
</reference>
<evidence type="ECO:0000313" key="3">
    <source>
        <dbReference type="EMBL" id="VDI80784.1"/>
    </source>
</evidence>
<gene>
    <name evidence="3" type="ORF">MGAL_10B034714</name>
</gene>
<organism evidence="3 4">
    <name type="scientific">Mytilus galloprovincialis</name>
    <name type="common">Mediterranean mussel</name>
    <dbReference type="NCBI Taxonomy" id="29158"/>
    <lineage>
        <taxon>Eukaryota</taxon>
        <taxon>Metazoa</taxon>
        <taxon>Spiralia</taxon>
        <taxon>Lophotrochozoa</taxon>
        <taxon>Mollusca</taxon>
        <taxon>Bivalvia</taxon>
        <taxon>Autobranchia</taxon>
        <taxon>Pteriomorphia</taxon>
        <taxon>Mytilida</taxon>
        <taxon>Mytiloidea</taxon>
        <taxon>Mytilidae</taxon>
        <taxon>Mytilinae</taxon>
        <taxon>Mytilus</taxon>
    </lineage>
</organism>
<dbReference type="AlphaFoldDB" id="A0A8B6HK26"/>